<comment type="caution">
    <text evidence="2">The sequence shown here is derived from an EMBL/GenBank/DDBJ whole genome shotgun (WGS) entry which is preliminary data.</text>
</comment>
<evidence type="ECO:0000256" key="1">
    <source>
        <dbReference type="SAM" id="MobiDB-lite"/>
    </source>
</evidence>
<feature type="compositionally biased region" description="Acidic residues" evidence="1">
    <location>
        <begin position="321"/>
        <end position="339"/>
    </location>
</feature>
<evidence type="ECO:0000313" key="2">
    <source>
        <dbReference type="EMBL" id="CAG8600720.1"/>
    </source>
</evidence>
<evidence type="ECO:0000313" key="3">
    <source>
        <dbReference type="Proteomes" id="UP000789375"/>
    </source>
</evidence>
<feature type="region of interest" description="Disordered" evidence="1">
    <location>
        <begin position="288"/>
        <end position="390"/>
    </location>
</feature>
<gene>
    <name evidence="2" type="ORF">FMOSSE_LOCUS8933</name>
</gene>
<reference evidence="2" key="1">
    <citation type="submission" date="2021-06" db="EMBL/GenBank/DDBJ databases">
        <authorList>
            <person name="Kallberg Y."/>
            <person name="Tangrot J."/>
            <person name="Rosling A."/>
        </authorList>
    </citation>
    <scope>NUCLEOTIDE SEQUENCE</scope>
    <source>
        <strain evidence="2">87-6 pot B 2015</strain>
    </source>
</reference>
<organism evidence="2 3">
    <name type="scientific">Funneliformis mosseae</name>
    <name type="common">Endomycorrhizal fungus</name>
    <name type="synonym">Glomus mosseae</name>
    <dbReference type="NCBI Taxonomy" id="27381"/>
    <lineage>
        <taxon>Eukaryota</taxon>
        <taxon>Fungi</taxon>
        <taxon>Fungi incertae sedis</taxon>
        <taxon>Mucoromycota</taxon>
        <taxon>Glomeromycotina</taxon>
        <taxon>Glomeromycetes</taxon>
        <taxon>Glomerales</taxon>
        <taxon>Glomeraceae</taxon>
        <taxon>Funneliformis</taxon>
    </lineage>
</organism>
<feature type="compositionally biased region" description="Acidic residues" evidence="1">
    <location>
        <begin position="359"/>
        <end position="370"/>
    </location>
</feature>
<name>A0A9N9GGP7_FUNMO</name>
<dbReference type="Proteomes" id="UP000789375">
    <property type="component" value="Unassembled WGS sequence"/>
</dbReference>
<sequence length="390" mass="43403">MSNNSSRHYHSSFSPQVYNHNFHDPVEISRFNLQLISYNDNMSFSSYVPHIVTSTPSRRSSRYSFASNDYNTTSTTNSPSSPVHYSSSNLTSPYPFNTPYPATANFNTSIPHTSIFSYDQFVVPLPSPTTTTVGDSFWNEAYRNLLPPIPLQNVTIPQPQFPKLSQSFDYLYQQEPLPQISQPVEPVAPLPIPSRYSLRSWSRNDKCCAILRVPILKRSFGAFKSTKNLAKELVAEMAIEELIKKQPDAVCAVAKSSEIMDNCRAKNFISNIINAIADVVEEDTSMITSSTTTNKAPLSMTPPPTSTIATSIEYNIIREEPNEDDDVTSSDEESLEDSTEQSISDHISLSTPNTSSSSNDEDLNEDDENNDKDNSSEASDDTIGTQDEIP</sequence>
<feature type="compositionally biased region" description="Low complexity" evidence="1">
    <location>
        <begin position="348"/>
        <end position="358"/>
    </location>
</feature>
<accession>A0A9N9GGP7</accession>
<dbReference type="AlphaFoldDB" id="A0A9N9GGP7"/>
<dbReference type="EMBL" id="CAJVPP010002456">
    <property type="protein sequence ID" value="CAG8600720.1"/>
    <property type="molecule type" value="Genomic_DNA"/>
</dbReference>
<protein>
    <submittedName>
        <fullName evidence="2">7805_t:CDS:1</fullName>
    </submittedName>
</protein>
<proteinExistence type="predicted"/>
<keyword evidence="3" id="KW-1185">Reference proteome</keyword>